<dbReference type="AlphaFoldDB" id="A0A8T4CBJ0"/>
<comment type="caution">
    <text evidence="1">The sequence shown here is derived from an EMBL/GenBank/DDBJ whole genome shotgun (WGS) entry which is preliminary data.</text>
</comment>
<dbReference type="InterPro" id="IPR036388">
    <property type="entry name" value="WH-like_DNA-bd_sf"/>
</dbReference>
<proteinExistence type="predicted"/>
<evidence type="ECO:0000313" key="2">
    <source>
        <dbReference type="Proteomes" id="UP000774699"/>
    </source>
</evidence>
<organism evidence="1 2">
    <name type="scientific">Candidatus Iainarchaeum sp</name>
    <dbReference type="NCBI Taxonomy" id="3101447"/>
    <lineage>
        <taxon>Archaea</taxon>
        <taxon>Candidatus Iainarchaeota</taxon>
        <taxon>Candidatus Iainarchaeia</taxon>
        <taxon>Candidatus Iainarchaeales</taxon>
        <taxon>Candidatus Iainarchaeaceae</taxon>
        <taxon>Candidatus Iainarchaeum</taxon>
    </lineage>
</organism>
<protein>
    <submittedName>
        <fullName evidence="1">Uncharacterized protein</fullName>
    </submittedName>
</protein>
<dbReference type="SUPFAM" id="SSF46785">
    <property type="entry name" value="Winged helix' DNA-binding domain"/>
    <property type="match status" value="1"/>
</dbReference>
<dbReference type="InterPro" id="IPR036390">
    <property type="entry name" value="WH_DNA-bd_sf"/>
</dbReference>
<dbReference type="Gene3D" id="1.10.10.10">
    <property type="entry name" value="Winged helix-like DNA-binding domain superfamily/Winged helix DNA-binding domain"/>
    <property type="match status" value="1"/>
</dbReference>
<accession>A0A8T4CBJ0</accession>
<reference evidence="1" key="1">
    <citation type="submission" date="2019-03" db="EMBL/GenBank/DDBJ databases">
        <title>Lake Tanganyika Metagenome-Assembled Genomes (MAGs).</title>
        <authorList>
            <person name="Tran P."/>
        </authorList>
    </citation>
    <scope>NUCLEOTIDE SEQUENCE</scope>
    <source>
        <strain evidence="1">M_DeepCast_50m_m2_156</strain>
    </source>
</reference>
<name>A0A8T4CBJ0_9ARCH</name>
<sequence>MWDKVSFVRRGRLRTQILENLIRPNNPTDLAKRLNSHRPTVSQAIAVLMAHNLVKRLNPHEKNISLYEITADGLKVLKQVKGMKERFAADSD</sequence>
<dbReference type="Proteomes" id="UP000774699">
    <property type="component" value="Unassembled WGS sequence"/>
</dbReference>
<evidence type="ECO:0000313" key="1">
    <source>
        <dbReference type="EMBL" id="MBM3282318.1"/>
    </source>
</evidence>
<gene>
    <name evidence="1" type="ORF">FJY86_03185</name>
</gene>
<dbReference type="EMBL" id="VGJJ01000023">
    <property type="protein sequence ID" value="MBM3282318.1"/>
    <property type="molecule type" value="Genomic_DNA"/>
</dbReference>